<proteinExistence type="inferred from homology"/>
<dbReference type="PIRSF" id="PIRSF006232">
    <property type="entry name" value="Pirin"/>
    <property type="match status" value="1"/>
</dbReference>
<feature type="binding site" evidence="4">
    <location>
        <position position="129"/>
    </location>
    <ligand>
        <name>Fe cation</name>
        <dbReference type="ChEBI" id="CHEBI:24875"/>
    </ligand>
</feature>
<keyword evidence="4" id="KW-0408">Iron</keyword>
<evidence type="ECO:0000256" key="5">
    <source>
        <dbReference type="RuleBase" id="RU003457"/>
    </source>
</evidence>
<dbReference type="PANTHER" id="PTHR13903:SF8">
    <property type="entry name" value="PIRIN"/>
    <property type="match status" value="1"/>
</dbReference>
<feature type="domain" description="Pirin N-terminal" evidence="6">
    <location>
        <begin position="51"/>
        <end position="146"/>
    </location>
</feature>
<keyword evidence="4" id="KW-0479">Metal-binding</keyword>
<reference evidence="8" key="1">
    <citation type="journal article" date="2022" name="Proc. Natl. Acad. Sci. U.S.A.">
        <title>Life cycle and functional genomics of the unicellular red alga Galdieria for elucidating algal and plant evolution and industrial use.</title>
        <authorList>
            <person name="Hirooka S."/>
            <person name="Itabashi T."/>
            <person name="Ichinose T.M."/>
            <person name="Onuma R."/>
            <person name="Fujiwara T."/>
            <person name="Yamashita S."/>
            <person name="Jong L.W."/>
            <person name="Tomita R."/>
            <person name="Iwane A.H."/>
            <person name="Miyagishima S.Y."/>
        </authorList>
    </citation>
    <scope>NUCLEOTIDE SEQUENCE</scope>
    <source>
        <strain evidence="8">NBRC 102759</strain>
    </source>
</reference>
<dbReference type="InterPro" id="IPR014710">
    <property type="entry name" value="RmlC-like_jellyroll"/>
</dbReference>
<dbReference type="InterPro" id="IPR012093">
    <property type="entry name" value="Pirin"/>
</dbReference>
<evidence type="ECO:0000259" key="6">
    <source>
        <dbReference type="Pfam" id="PF02678"/>
    </source>
</evidence>
<comment type="subcellular location">
    <subcellularLocation>
        <location evidence="1">Nucleus</location>
    </subcellularLocation>
</comment>
<feature type="binding site" evidence="4">
    <location>
        <position position="87"/>
    </location>
    <ligand>
        <name>Fe cation</name>
        <dbReference type="ChEBI" id="CHEBI:24875"/>
    </ligand>
</feature>
<evidence type="ECO:0000256" key="4">
    <source>
        <dbReference type="PIRSR" id="PIRSR006232-1"/>
    </source>
</evidence>
<dbReference type="GO" id="GO:0005634">
    <property type="term" value="C:nucleus"/>
    <property type="evidence" value="ECO:0007669"/>
    <property type="project" value="UniProtKB-SubCell"/>
</dbReference>
<sequence>MFLWSNGLLVKRSCLGSLSSRKVFQTSAMASTGRTISKKIQPREQVDGEGARVFRSIGTASLRHLDPFLMLDEFRVKAPAGFPDHPHRGFETVTYMLEGFFRHEDNRGHSGVIGPGDVQWMTAGRGIIHSEMPHGEVVGHGLQLWVNLAAKDKMVEPKYQELVSKDIPSAKSESYSVKVVAGRFLDVEGKVYTRTPSMFLDIEMKPGCELNPEISPQFRGFIYVIQGKALFGKGATVGSAHELLVLDGEDNNIVCQTKEDSCRFVLVAGQPLNEPIVQYGPFVMTSAEDIQQAFQDYQSGKFS</sequence>
<evidence type="ECO:0000313" key="8">
    <source>
        <dbReference type="EMBL" id="GJQ15770.1"/>
    </source>
</evidence>
<evidence type="ECO:0008006" key="10">
    <source>
        <dbReference type="Google" id="ProtNLM"/>
    </source>
</evidence>
<evidence type="ECO:0000313" key="9">
    <source>
        <dbReference type="Proteomes" id="UP001061958"/>
    </source>
</evidence>
<keyword evidence="3" id="KW-0539">Nucleus</keyword>
<evidence type="ECO:0000256" key="3">
    <source>
        <dbReference type="ARBA" id="ARBA00023242"/>
    </source>
</evidence>
<dbReference type="AlphaFoldDB" id="A0A9C7Q4D0"/>
<dbReference type="CDD" id="cd02247">
    <property type="entry name" value="cupin_pirin_C"/>
    <property type="match status" value="1"/>
</dbReference>
<reference evidence="8" key="2">
    <citation type="submission" date="2022-01" db="EMBL/GenBank/DDBJ databases">
        <authorList>
            <person name="Hirooka S."/>
            <person name="Miyagishima S.Y."/>
        </authorList>
    </citation>
    <scope>NUCLEOTIDE SEQUENCE</scope>
    <source>
        <strain evidence="8">NBRC 102759</strain>
    </source>
</reference>
<organism evidence="8 9">
    <name type="scientific">Galdieria partita</name>
    <dbReference type="NCBI Taxonomy" id="83374"/>
    <lineage>
        <taxon>Eukaryota</taxon>
        <taxon>Rhodophyta</taxon>
        <taxon>Bangiophyceae</taxon>
        <taxon>Galdieriales</taxon>
        <taxon>Galdieriaceae</taxon>
        <taxon>Galdieria</taxon>
    </lineage>
</organism>
<dbReference type="Pfam" id="PF05726">
    <property type="entry name" value="Pirin_C"/>
    <property type="match status" value="1"/>
</dbReference>
<dbReference type="InterPro" id="IPR011051">
    <property type="entry name" value="RmlC_Cupin_sf"/>
</dbReference>
<accession>A0A9C7Q4D0</accession>
<dbReference type="SUPFAM" id="SSF51182">
    <property type="entry name" value="RmlC-like cupins"/>
    <property type="match status" value="1"/>
</dbReference>
<feature type="binding site" evidence="4">
    <location>
        <position position="131"/>
    </location>
    <ligand>
        <name>Fe cation</name>
        <dbReference type="ChEBI" id="CHEBI:24875"/>
    </ligand>
</feature>
<dbReference type="CDD" id="cd02909">
    <property type="entry name" value="cupin_pirin_N"/>
    <property type="match status" value="1"/>
</dbReference>
<comment type="similarity">
    <text evidence="2 5">Belongs to the pirin family.</text>
</comment>
<dbReference type="InterPro" id="IPR008778">
    <property type="entry name" value="Pirin_C_dom"/>
</dbReference>
<name>A0A9C7Q4D0_9RHOD</name>
<evidence type="ECO:0000256" key="1">
    <source>
        <dbReference type="ARBA" id="ARBA00004123"/>
    </source>
</evidence>
<dbReference type="Gene3D" id="2.60.120.10">
    <property type="entry name" value="Jelly Rolls"/>
    <property type="match status" value="2"/>
</dbReference>
<dbReference type="GO" id="GO:0008127">
    <property type="term" value="F:quercetin 2,3-dioxygenase activity"/>
    <property type="evidence" value="ECO:0007669"/>
    <property type="project" value="TreeGrafter"/>
</dbReference>
<dbReference type="Pfam" id="PF02678">
    <property type="entry name" value="Pirin"/>
    <property type="match status" value="1"/>
</dbReference>
<gene>
    <name evidence="8" type="ORF">GpartN1_g7561.t1</name>
</gene>
<dbReference type="OrthoDB" id="198735at2759"/>
<dbReference type="GO" id="GO:0046872">
    <property type="term" value="F:metal ion binding"/>
    <property type="evidence" value="ECO:0007669"/>
    <property type="project" value="UniProtKB-KW"/>
</dbReference>
<comment type="cofactor">
    <cofactor evidence="4">
        <name>Fe cation</name>
        <dbReference type="ChEBI" id="CHEBI:24875"/>
    </cofactor>
    <text evidence="4">Binds 1 Fe cation per subunit.</text>
</comment>
<evidence type="ECO:0000256" key="2">
    <source>
        <dbReference type="ARBA" id="ARBA00008416"/>
    </source>
</evidence>
<dbReference type="InterPro" id="IPR003829">
    <property type="entry name" value="Pirin_N_dom"/>
</dbReference>
<dbReference type="EMBL" id="BQMJ01000074">
    <property type="protein sequence ID" value="GJQ15770.1"/>
    <property type="molecule type" value="Genomic_DNA"/>
</dbReference>
<feature type="binding site" evidence="4">
    <location>
        <position position="85"/>
    </location>
    <ligand>
        <name>Fe cation</name>
        <dbReference type="ChEBI" id="CHEBI:24875"/>
    </ligand>
</feature>
<dbReference type="FunFam" id="2.60.120.10:FF:000055">
    <property type="entry name" value="pirin"/>
    <property type="match status" value="1"/>
</dbReference>
<comment type="caution">
    <text evidence="8">The sequence shown here is derived from an EMBL/GenBank/DDBJ whole genome shotgun (WGS) entry which is preliminary data.</text>
</comment>
<dbReference type="Proteomes" id="UP001061958">
    <property type="component" value="Unassembled WGS sequence"/>
</dbReference>
<protein>
    <recommendedName>
        <fullName evidence="10">Pirin</fullName>
    </recommendedName>
</protein>
<evidence type="ECO:0000259" key="7">
    <source>
        <dbReference type="Pfam" id="PF05726"/>
    </source>
</evidence>
<keyword evidence="9" id="KW-1185">Reference proteome</keyword>
<feature type="domain" description="Pirin C-terminal" evidence="7">
    <location>
        <begin position="200"/>
        <end position="302"/>
    </location>
</feature>
<dbReference type="PANTHER" id="PTHR13903">
    <property type="entry name" value="PIRIN-RELATED"/>
    <property type="match status" value="1"/>
</dbReference>